<dbReference type="RefSeq" id="WP_011998096.1">
    <property type="nucleotide sequence ID" value="NC_009776.1"/>
</dbReference>
<dbReference type="Gene3D" id="3.60.21.10">
    <property type="match status" value="1"/>
</dbReference>
<dbReference type="eggNOG" id="arCOG01149">
    <property type="taxonomic scope" value="Archaea"/>
</dbReference>
<gene>
    <name evidence="2" type="ordered locus">Igni_0060</name>
</gene>
<dbReference type="Proteomes" id="UP000000262">
    <property type="component" value="Chromosome"/>
</dbReference>
<reference evidence="2 3" key="1">
    <citation type="journal article" date="2008" name="Genome Biol.">
        <title>A genomic analysis of the archaeal system Ignicoccus hospitalis-Nanoarchaeum equitans.</title>
        <authorList>
            <person name="Podar M."/>
            <person name="Anderson I."/>
            <person name="Makarova K.S."/>
            <person name="Elkins J.G."/>
            <person name="Ivanova N."/>
            <person name="Wall M.A."/>
            <person name="Lykidis A."/>
            <person name="Mavromatis K."/>
            <person name="Sun H."/>
            <person name="Hudson M.E."/>
            <person name="Chen W."/>
            <person name="Deciu C."/>
            <person name="Hutchison D."/>
            <person name="Eads J.R."/>
            <person name="Anderson A."/>
            <person name="Fernandes F."/>
            <person name="Szeto E."/>
            <person name="Lapidus A."/>
            <person name="Kyrpides N.C."/>
            <person name="Saier M.H.Jr."/>
            <person name="Richardson P.M."/>
            <person name="Rachel R."/>
            <person name="Huber H."/>
            <person name="Eisen J.A."/>
            <person name="Koonin E.V."/>
            <person name="Keller M."/>
            <person name="Stetter K.O."/>
        </authorList>
    </citation>
    <scope>NUCLEOTIDE SEQUENCE [LARGE SCALE GENOMIC DNA]</scope>
    <source>
        <strain evidence="3">KIN4/I / DSM 18386 / JCM 14125</strain>
    </source>
</reference>
<organism evidence="2 3">
    <name type="scientific">Ignicoccus hospitalis (strain KIN4/I / DSM 18386 / JCM 14125)</name>
    <dbReference type="NCBI Taxonomy" id="453591"/>
    <lineage>
        <taxon>Archaea</taxon>
        <taxon>Thermoproteota</taxon>
        <taxon>Thermoprotei</taxon>
        <taxon>Desulfurococcales</taxon>
        <taxon>Desulfurococcaceae</taxon>
        <taxon>Ignicoccus</taxon>
    </lineage>
</organism>
<dbReference type="EMBL" id="CP000816">
    <property type="protein sequence ID" value="ABU81244.1"/>
    <property type="molecule type" value="Genomic_DNA"/>
</dbReference>
<sequence length="223" mass="24744">MRILVVSDVHCEEKDNVRKYLEAYNKSSPDVVLGAGDWGDCEDYSFLEGQEVITVYGNHDKVYELKKYAKVLDGDVVELGGLKIGGVSGIVSPKGTPSKSNTPRKRPEEFVKVAERIKGVDLMVMHEAPYMPMVFGKMWRSVGPLTALTAVQEVKPKVLVVGHLHKAPSLHAKVDRCHVFHVDTSSGGYVILDTDTMVAEGFVNNIRTFKVKMEELLKQDAII</sequence>
<proteinExistence type="predicted"/>
<accession>A8A8J2</accession>
<dbReference type="STRING" id="453591.Igni_0060"/>
<evidence type="ECO:0000313" key="3">
    <source>
        <dbReference type="Proteomes" id="UP000000262"/>
    </source>
</evidence>
<dbReference type="HOGENOM" id="CLU_1207663_0_0_2"/>
<dbReference type="GeneID" id="5562061"/>
<evidence type="ECO:0000259" key="1">
    <source>
        <dbReference type="Pfam" id="PF12850"/>
    </source>
</evidence>
<dbReference type="KEGG" id="iho:Igni_0060"/>
<evidence type="ECO:0000313" key="2">
    <source>
        <dbReference type="EMBL" id="ABU81244.1"/>
    </source>
</evidence>
<dbReference type="PhylomeDB" id="A8A8J2"/>
<keyword evidence="3" id="KW-1185">Reference proteome</keyword>
<dbReference type="InterPro" id="IPR029052">
    <property type="entry name" value="Metallo-depent_PP-like"/>
</dbReference>
<dbReference type="Pfam" id="PF12850">
    <property type="entry name" value="Metallophos_2"/>
    <property type="match status" value="1"/>
</dbReference>
<dbReference type="AlphaFoldDB" id="A8A8J2"/>
<protein>
    <submittedName>
        <fullName evidence="2">Metallophosphoesterase</fullName>
    </submittedName>
</protein>
<name>A8A8J2_IGNH4</name>
<dbReference type="SUPFAM" id="SSF56300">
    <property type="entry name" value="Metallo-dependent phosphatases"/>
    <property type="match status" value="1"/>
</dbReference>
<dbReference type="InterPro" id="IPR024654">
    <property type="entry name" value="Calcineurin-like_PHP_lpxH"/>
</dbReference>
<feature type="domain" description="Calcineurin-like phosphoesterase" evidence="1">
    <location>
        <begin position="1"/>
        <end position="167"/>
    </location>
</feature>
<dbReference type="OrthoDB" id="50367at2157"/>